<organism evidence="11 12">
    <name type="scientific">Anopheles sinensis</name>
    <name type="common">Mosquito</name>
    <dbReference type="NCBI Taxonomy" id="74873"/>
    <lineage>
        <taxon>Eukaryota</taxon>
        <taxon>Metazoa</taxon>
        <taxon>Ecdysozoa</taxon>
        <taxon>Arthropoda</taxon>
        <taxon>Hexapoda</taxon>
        <taxon>Insecta</taxon>
        <taxon>Pterygota</taxon>
        <taxon>Neoptera</taxon>
        <taxon>Endopterygota</taxon>
        <taxon>Diptera</taxon>
        <taxon>Nematocera</taxon>
        <taxon>Culicoidea</taxon>
        <taxon>Culicidae</taxon>
        <taxon>Anophelinae</taxon>
        <taxon>Anopheles</taxon>
    </lineage>
</organism>
<dbReference type="InterPro" id="IPR005344">
    <property type="entry name" value="TMEM33/Pom33"/>
</dbReference>
<dbReference type="SUPFAM" id="SSF46579">
    <property type="entry name" value="Prefoldin"/>
    <property type="match status" value="1"/>
</dbReference>
<comment type="subunit">
    <text evidence="4">Heterohexamer of two PFD-alpha type and four PFD-beta type subunits.</text>
</comment>
<keyword evidence="12" id="KW-1185">Reference proteome</keyword>
<comment type="similarity">
    <text evidence="3">Belongs to the prefoldin subunit beta family.</text>
</comment>
<dbReference type="InterPro" id="IPR002777">
    <property type="entry name" value="PFD_beta-like"/>
</dbReference>
<keyword evidence="5 9" id="KW-0812">Transmembrane</keyword>
<feature type="transmembrane region" description="Helical" evidence="9">
    <location>
        <begin position="162"/>
        <end position="181"/>
    </location>
</feature>
<reference evidence="11" key="2">
    <citation type="submission" date="2020-05" db="UniProtKB">
        <authorList>
            <consortium name="EnsemblMetazoa"/>
        </authorList>
    </citation>
    <scope>IDENTIFICATION</scope>
</reference>
<evidence type="ECO:0000256" key="7">
    <source>
        <dbReference type="ARBA" id="ARBA00023136"/>
    </source>
</evidence>
<name>A0A084WD32_ANOSI</name>
<dbReference type="OMA" id="FIRSACH"/>
<keyword evidence="6 9" id="KW-1133">Transmembrane helix</keyword>
<dbReference type="VEuPathDB" id="VectorBase:ASIC016188"/>
<evidence type="ECO:0000256" key="5">
    <source>
        <dbReference type="ARBA" id="ARBA00022692"/>
    </source>
</evidence>
<dbReference type="Pfam" id="PF01920">
    <property type="entry name" value="Prefoldin_2"/>
    <property type="match status" value="1"/>
</dbReference>
<dbReference type="OrthoDB" id="5581259at2759"/>
<comment type="similarity">
    <text evidence="2">Belongs to the PER33/POM33 family.</text>
</comment>
<evidence type="ECO:0000256" key="6">
    <source>
        <dbReference type="ARBA" id="ARBA00022989"/>
    </source>
</evidence>
<dbReference type="CDD" id="cd23164">
    <property type="entry name" value="Prefoldin_1"/>
    <property type="match status" value="1"/>
</dbReference>
<gene>
    <name evidence="10" type="ORF">ZHAS_00016188</name>
</gene>
<dbReference type="GO" id="GO:0006457">
    <property type="term" value="P:protein folding"/>
    <property type="evidence" value="ECO:0007669"/>
    <property type="project" value="InterPro"/>
</dbReference>
<evidence type="ECO:0000256" key="4">
    <source>
        <dbReference type="ARBA" id="ARBA00011695"/>
    </source>
</evidence>
<dbReference type="GO" id="GO:0061024">
    <property type="term" value="P:membrane organization"/>
    <property type="evidence" value="ECO:0007669"/>
    <property type="project" value="TreeGrafter"/>
</dbReference>
<dbReference type="GO" id="GO:0016272">
    <property type="term" value="C:prefoldin complex"/>
    <property type="evidence" value="ECO:0007669"/>
    <property type="project" value="InterPro"/>
</dbReference>
<sequence length="389" mass="44618">MDLELKKAFTEMQMNKIESTKKIRLLDIKTEGLKLSKQRAEVTNKHISVLDPSTKVYASVGRMYVLDDIPSLTEQLKSKQSSYEEMIAQCEKNKDFLIKNLKEQEESLRELVQQKKAETTETNGKPAEMSDQQRDQQPQRPASAIEALTAHVKANKLDTTLWASRVLTIYFALGYVLPFLYGNPINAYYKVLMANAATSAIRLHQRLPPFQLSRAYLQQTLLEDSCHYLFFSLIFLYVQPMLLIIFPVVLFAVLHSTSYSLTLLDTLGQNSWWGARLLISLVEFQTRNILRLAAFSEIFIMPITVLFVFSGKAGLMTPLVYYQFLVLRYSSRRNPYTRNMFYEMRLVAENFANGTSTPPLLRKALQGGIGFISRLAPPTQVQQQQQQQQ</sequence>
<dbReference type="Pfam" id="PF03661">
    <property type="entry name" value="TMEM33_Pom33"/>
    <property type="match status" value="1"/>
</dbReference>
<dbReference type="GO" id="GO:0051082">
    <property type="term" value="F:unfolded protein binding"/>
    <property type="evidence" value="ECO:0007669"/>
    <property type="project" value="InterPro"/>
</dbReference>
<dbReference type="Proteomes" id="UP000030765">
    <property type="component" value="Unassembled WGS sequence"/>
</dbReference>
<dbReference type="GO" id="GO:0016020">
    <property type="term" value="C:membrane"/>
    <property type="evidence" value="ECO:0007669"/>
    <property type="project" value="UniProtKB-SubCell"/>
</dbReference>
<dbReference type="EMBL" id="KE525338">
    <property type="protein sequence ID" value="KFB48126.1"/>
    <property type="molecule type" value="Genomic_DNA"/>
</dbReference>
<accession>A0A084WD32</accession>
<evidence type="ECO:0000313" key="11">
    <source>
        <dbReference type="EnsemblMetazoa" id="ASIC016188-PA"/>
    </source>
</evidence>
<keyword evidence="7 9" id="KW-0472">Membrane</keyword>
<evidence type="ECO:0000313" key="12">
    <source>
        <dbReference type="Proteomes" id="UP000030765"/>
    </source>
</evidence>
<evidence type="ECO:0000256" key="9">
    <source>
        <dbReference type="SAM" id="Phobius"/>
    </source>
</evidence>
<feature type="region of interest" description="Disordered" evidence="8">
    <location>
        <begin position="114"/>
        <end position="142"/>
    </location>
</feature>
<dbReference type="InterPro" id="IPR009053">
    <property type="entry name" value="Prefoldin"/>
</dbReference>
<reference evidence="10 12" key="1">
    <citation type="journal article" date="2014" name="BMC Genomics">
        <title>Genome sequence of Anopheles sinensis provides insight into genetics basis of mosquito competence for malaria parasites.</title>
        <authorList>
            <person name="Zhou D."/>
            <person name="Zhang D."/>
            <person name="Ding G."/>
            <person name="Shi L."/>
            <person name="Hou Q."/>
            <person name="Ye Y."/>
            <person name="Xu Y."/>
            <person name="Zhou H."/>
            <person name="Xiong C."/>
            <person name="Li S."/>
            <person name="Yu J."/>
            <person name="Hong S."/>
            <person name="Yu X."/>
            <person name="Zou P."/>
            <person name="Chen C."/>
            <person name="Chang X."/>
            <person name="Wang W."/>
            <person name="Lv Y."/>
            <person name="Sun Y."/>
            <person name="Ma L."/>
            <person name="Shen B."/>
            <person name="Zhu C."/>
        </authorList>
    </citation>
    <scope>NUCLEOTIDE SEQUENCE [LARGE SCALE GENOMIC DNA]</scope>
</reference>
<evidence type="ECO:0000256" key="2">
    <source>
        <dbReference type="ARBA" id="ARBA00007322"/>
    </source>
</evidence>
<feature type="transmembrane region" description="Helical" evidence="9">
    <location>
        <begin position="226"/>
        <end position="254"/>
    </location>
</feature>
<evidence type="ECO:0000313" key="10">
    <source>
        <dbReference type="EMBL" id="KFB48126.1"/>
    </source>
</evidence>
<dbReference type="PANTHER" id="PTHR12703">
    <property type="entry name" value="TRANSMEMBRANE PROTEIN 33"/>
    <property type="match status" value="1"/>
</dbReference>
<dbReference type="GO" id="GO:0005783">
    <property type="term" value="C:endoplasmic reticulum"/>
    <property type="evidence" value="ECO:0007669"/>
    <property type="project" value="TreeGrafter"/>
</dbReference>
<dbReference type="InterPro" id="IPR051645">
    <property type="entry name" value="PER33/POM33_regulator"/>
</dbReference>
<dbReference type="AlphaFoldDB" id="A0A084WD32"/>
<proteinExistence type="inferred from homology"/>
<dbReference type="GO" id="GO:0071786">
    <property type="term" value="P:endoplasmic reticulum tubular network organization"/>
    <property type="evidence" value="ECO:0007669"/>
    <property type="project" value="TreeGrafter"/>
</dbReference>
<dbReference type="EMBL" id="ATLV01022925">
    <property type="status" value="NOT_ANNOTATED_CDS"/>
    <property type="molecule type" value="Genomic_DNA"/>
</dbReference>
<evidence type="ECO:0000256" key="8">
    <source>
        <dbReference type="SAM" id="MobiDB-lite"/>
    </source>
</evidence>
<dbReference type="VEuPathDB" id="VectorBase:ASIS007292"/>
<dbReference type="EnsemblMetazoa" id="ASIC016188-RA">
    <property type="protein sequence ID" value="ASIC016188-PA"/>
    <property type="gene ID" value="ASIC016188"/>
</dbReference>
<dbReference type="Gene3D" id="1.10.287.370">
    <property type="match status" value="1"/>
</dbReference>
<dbReference type="STRING" id="74873.A0A084WD32"/>
<evidence type="ECO:0000256" key="1">
    <source>
        <dbReference type="ARBA" id="ARBA00004141"/>
    </source>
</evidence>
<protein>
    <submittedName>
        <fullName evidence="10">AGAP010214-PA-like protein</fullName>
    </submittedName>
</protein>
<comment type="subcellular location">
    <subcellularLocation>
        <location evidence="1">Membrane</location>
        <topology evidence="1">Multi-pass membrane protein</topology>
    </subcellularLocation>
</comment>
<dbReference type="PANTHER" id="PTHR12703:SF4">
    <property type="entry name" value="TRANSMEMBRANE PROTEIN 33"/>
    <property type="match status" value="1"/>
</dbReference>
<evidence type="ECO:0000256" key="3">
    <source>
        <dbReference type="ARBA" id="ARBA00008045"/>
    </source>
</evidence>